<reference evidence="2" key="1">
    <citation type="journal article" date="2019" name="Int. J. Syst. Evol. Microbiol.">
        <title>The Global Catalogue of Microorganisms (GCM) 10K type strain sequencing project: providing services to taxonomists for standard genome sequencing and annotation.</title>
        <authorList>
            <consortium name="The Broad Institute Genomics Platform"/>
            <consortium name="The Broad Institute Genome Sequencing Center for Infectious Disease"/>
            <person name="Wu L."/>
            <person name="Ma J."/>
        </authorList>
    </citation>
    <scope>NUCLEOTIDE SEQUENCE [LARGE SCALE GENOMIC DNA]</scope>
    <source>
        <strain evidence="2">JCM 4253</strain>
    </source>
</reference>
<keyword evidence="2" id="KW-1185">Reference proteome</keyword>
<comment type="caution">
    <text evidence="1">The sequence shown here is derived from an EMBL/GenBank/DDBJ whole genome shotgun (WGS) entry which is preliminary data.</text>
</comment>
<evidence type="ECO:0000313" key="1">
    <source>
        <dbReference type="EMBL" id="GHG74715.1"/>
    </source>
</evidence>
<protein>
    <submittedName>
        <fullName evidence="1">Uncharacterized protein</fullName>
    </submittedName>
</protein>
<dbReference type="InterPro" id="IPR011044">
    <property type="entry name" value="Quino_amine_DH_bsu"/>
</dbReference>
<organism evidence="1 2">
    <name type="scientific">Streptomyces capoamus</name>
    <dbReference type="NCBI Taxonomy" id="68183"/>
    <lineage>
        <taxon>Bacteria</taxon>
        <taxon>Bacillati</taxon>
        <taxon>Actinomycetota</taxon>
        <taxon>Actinomycetes</taxon>
        <taxon>Kitasatosporales</taxon>
        <taxon>Streptomycetaceae</taxon>
        <taxon>Streptomyces</taxon>
    </lineage>
</organism>
<dbReference type="RefSeq" id="WP_189986278.1">
    <property type="nucleotide sequence ID" value="NZ_BNBF01000036.1"/>
</dbReference>
<dbReference type="SUPFAM" id="SSF50969">
    <property type="entry name" value="YVTN repeat-like/Quinoprotein amine dehydrogenase"/>
    <property type="match status" value="1"/>
</dbReference>
<name>A0A919F303_9ACTN</name>
<proteinExistence type="predicted"/>
<dbReference type="EMBL" id="BNBF01000036">
    <property type="protein sequence ID" value="GHG74715.1"/>
    <property type="molecule type" value="Genomic_DNA"/>
</dbReference>
<accession>A0A919F303</accession>
<gene>
    <name evidence="1" type="ORF">GCM10018980_71740</name>
</gene>
<sequence length="314" mass="33604">MRLLDTSSGVTAEPAHGVQQRLLTAWTAGQTIFTSDGRHLVAAEGDSMTVYATPRLTPERTLTLPSAPGTRGSFPASLAAADDGSVLALHAGALSRWNPATGRRLGSPLPLAQGPDLAWLAAHGSRVLPRPRHPAQALVRGRDGVTRLRDLGARRSRGAFQADPDTIGDWPSQAFDATGDTVAVMSNMKAEHAATIEFLRLPDFHRLAPPLQAGDTYGLVGFGPDGYLISRSPDHLGVWRWNTTKEIADLAVPDYLWSVHGATVRGVTDTGSVTLPLDPDRWRAQLCRAVHRPLTRAERGLLPHGTAPGEPCTD</sequence>
<dbReference type="Proteomes" id="UP000619355">
    <property type="component" value="Unassembled WGS sequence"/>
</dbReference>
<evidence type="ECO:0000313" key="2">
    <source>
        <dbReference type="Proteomes" id="UP000619355"/>
    </source>
</evidence>
<dbReference type="AlphaFoldDB" id="A0A919F303"/>